<gene>
    <name evidence="2" type="ORF">EUX98_g5253</name>
</gene>
<dbReference type="InterPro" id="IPR013149">
    <property type="entry name" value="ADH-like_C"/>
</dbReference>
<dbReference type="EMBL" id="SGPM01000149">
    <property type="protein sequence ID" value="THH28937.1"/>
    <property type="molecule type" value="Genomic_DNA"/>
</dbReference>
<keyword evidence="3" id="KW-1185">Reference proteome</keyword>
<dbReference type="InterPro" id="IPR036291">
    <property type="entry name" value="NAD(P)-bd_dom_sf"/>
</dbReference>
<evidence type="ECO:0000313" key="3">
    <source>
        <dbReference type="Proteomes" id="UP000308730"/>
    </source>
</evidence>
<dbReference type="InterPro" id="IPR047122">
    <property type="entry name" value="Trans-enoyl_RdTase-like"/>
</dbReference>
<dbReference type="OrthoDB" id="3233595at2759"/>
<name>A0A4S4MTW3_9APHY</name>
<dbReference type="AlphaFoldDB" id="A0A4S4MTW3"/>
<feature type="domain" description="Enoyl reductase (ER)" evidence="1">
    <location>
        <begin position="19"/>
        <end position="362"/>
    </location>
</feature>
<dbReference type="Gene3D" id="3.90.180.10">
    <property type="entry name" value="Medium-chain alcohol dehydrogenases, catalytic domain"/>
    <property type="match status" value="1"/>
</dbReference>
<dbReference type="SMART" id="SM00829">
    <property type="entry name" value="PKS_ER"/>
    <property type="match status" value="1"/>
</dbReference>
<dbReference type="Pfam" id="PF08240">
    <property type="entry name" value="ADH_N"/>
    <property type="match status" value="1"/>
</dbReference>
<dbReference type="InterPro" id="IPR011032">
    <property type="entry name" value="GroES-like_sf"/>
</dbReference>
<dbReference type="CDD" id="cd08249">
    <property type="entry name" value="enoyl_reductase_like"/>
    <property type="match status" value="1"/>
</dbReference>
<reference evidence="2 3" key="1">
    <citation type="submission" date="2019-02" db="EMBL/GenBank/DDBJ databases">
        <title>Genome sequencing of the rare red list fungi Antrodiella citrinella (Flaviporus citrinellus).</title>
        <authorList>
            <person name="Buettner E."/>
            <person name="Kellner H."/>
        </authorList>
    </citation>
    <scope>NUCLEOTIDE SEQUENCE [LARGE SCALE GENOMIC DNA]</scope>
    <source>
        <strain evidence="2 3">DSM 108506</strain>
    </source>
</reference>
<dbReference type="Proteomes" id="UP000308730">
    <property type="component" value="Unassembled WGS sequence"/>
</dbReference>
<protein>
    <recommendedName>
        <fullName evidence="1">Enoyl reductase (ER) domain-containing protein</fullName>
    </recommendedName>
</protein>
<dbReference type="PANTHER" id="PTHR45348">
    <property type="entry name" value="HYPOTHETICAL OXIDOREDUCTASE (EUROFUNG)"/>
    <property type="match status" value="1"/>
</dbReference>
<evidence type="ECO:0000313" key="2">
    <source>
        <dbReference type="EMBL" id="THH28937.1"/>
    </source>
</evidence>
<dbReference type="SUPFAM" id="SSF51735">
    <property type="entry name" value="NAD(P)-binding Rossmann-fold domains"/>
    <property type="match status" value="1"/>
</dbReference>
<evidence type="ECO:0000259" key="1">
    <source>
        <dbReference type="SMART" id="SM00829"/>
    </source>
</evidence>
<dbReference type="GO" id="GO:0016651">
    <property type="term" value="F:oxidoreductase activity, acting on NAD(P)H"/>
    <property type="evidence" value="ECO:0007669"/>
    <property type="project" value="InterPro"/>
</dbReference>
<sequence>MSSTIPSQQKALFLLSKQGDWKVDHTPVLKPKAGEVLIRVESSALNPVDWKVRDWGLDVIPEYPTILGCDSAGVVIAVGEGVKSVAIGDKVIHQGEFDVRKGSFQQYNLELSHLVAKLPPNLTFDQGATISTAAATAAISFYGPKVDLGGLALTPPWTNGGRGKYAGTPLLIIGGASSVGQAVIQFAQLSGFSPIVTTASLSGADRLKSLGATHVIDRYADLPSSLQVITATPFSLIYDAISSPETKETAHSILAEGGTLIIVEQPGVKEAVPTKEVIAPWAGVNQSPNKEIGAELMANLSALLENGDIKVSILLCLLDCTRNSYAVGDKPNMVEVIPNGLAGIPDGLDRLRKYQVIAKKLVVHPQETL</sequence>
<dbReference type="Pfam" id="PF00107">
    <property type="entry name" value="ADH_zinc_N"/>
    <property type="match status" value="1"/>
</dbReference>
<dbReference type="Gene3D" id="3.40.50.720">
    <property type="entry name" value="NAD(P)-binding Rossmann-like Domain"/>
    <property type="match status" value="1"/>
</dbReference>
<dbReference type="SUPFAM" id="SSF50129">
    <property type="entry name" value="GroES-like"/>
    <property type="match status" value="1"/>
</dbReference>
<dbReference type="InterPro" id="IPR013154">
    <property type="entry name" value="ADH-like_N"/>
</dbReference>
<comment type="caution">
    <text evidence="2">The sequence shown here is derived from an EMBL/GenBank/DDBJ whole genome shotgun (WGS) entry which is preliminary data.</text>
</comment>
<proteinExistence type="predicted"/>
<accession>A0A4S4MTW3</accession>
<dbReference type="PANTHER" id="PTHR45348:SF2">
    <property type="entry name" value="ZINC-TYPE ALCOHOL DEHYDROGENASE-LIKE PROTEIN C2E1P3.01"/>
    <property type="match status" value="1"/>
</dbReference>
<dbReference type="InterPro" id="IPR020843">
    <property type="entry name" value="ER"/>
</dbReference>
<organism evidence="2 3">
    <name type="scientific">Antrodiella citrinella</name>
    <dbReference type="NCBI Taxonomy" id="2447956"/>
    <lineage>
        <taxon>Eukaryota</taxon>
        <taxon>Fungi</taxon>
        <taxon>Dikarya</taxon>
        <taxon>Basidiomycota</taxon>
        <taxon>Agaricomycotina</taxon>
        <taxon>Agaricomycetes</taxon>
        <taxon>Polyporales</taxon>
        <taxon>Steccherinaceae</taxon>
        <taxon>Antrodiella</taxon>
    </lineage>
</organism>